<evidence type="ECO:0000256" key="1">
    <source>
        <dbReference type="SAM" id="Phobius"/>
    </source>
</evidence>
<keyword evidence="1" id="KW-0812">Transmembrane</keyword>
<proteinExistence type="predicted"/>
<name>A0AA42SRR9_AQUAC</name>
<dbReference type="Proteomes" id="UP000887228">
    <property type="component" value="Unassembled WGS sequence"/>
</dbReference>
<organism evidence="4 6">
    <name type="scientific">Aquipseudomonas alcaligenes</name>
    <name type="common">Pseudomonas alcaligenes</name>
    <dbReference type="NCBI Taxonomy" id="43263"/>
    <lineage>
        <taxon>Bacteria</taxon>
        <taxon>Pseudomonadati</taxon>
        <taxon>Pseudomonadota</taxon>
        <taxon>Gammaproteobacteria</taxon>
        <taxon>Pseudomonadales</taxon>
        <taxon>Pseudomonadaceae</taxon>
        <taxon>Aquipseudomonas</taxon>
    </lineage>
</organism>
<keyword evidence="1" id="KW-1133">Transmembrane helix</keyword>
<accession>A0AA42SRR9</accession>
<feature type="transmembrane region" description="Helical" evidence="1">
    <location>
        <begin position="12"/>
        <end position="32"/>
    </location>
</feature>
<keyword evidence="1" id="KW-0472">Membrane</keyword>
<sequence>MRLERERGFGLVAAMFVILIIAAVIAAMARLATTQNATNSLAIQQARAYQAARAGLELGIRRVLNGQACAAVFDLDGFRVAVAACPQQNAIELPEESRSVGFFSVVATAEAGAPGSPDYAYRQLTATVEQEN</sequence>
<dbReference type="EMBL" id="JAOBYN010000003">
    <property type="protein sequence ID" value="MDH1054164.1"/>
    <property type="molecule type" value="Genomic_DNA"/>
</dbReference>
<evidence type="ECO:0000313" key="6">
    <source>
        <dbReference type="Proteomes" id="UP001158730"/>
    </source>
</evidence>
<dbReference type="EMBL" id="BPMT01000002">
    <property type="protein sequence ID" value="GIZ91588.1"/>
    <property type="molecule type" value="Genomic_DNA"/>
</dbReference>
<evidence type="ECO:0000313" key="4">
    <source>
        <dbReference type="EMBL" id="MDH1054164.1"/>
    </source>
</evidence>
<evidence type="ECO:0000313" key="3">
    <source>
        <dbReference type="EMBL" id="GIZ91588.1"/>
    </source>
</evidence>
<dbReference type="Proteomes" id="UP001158730">
    <property type="component" value="Unassembled WGS sequence"/>
</dbReference>
<reference evidence="2 5" key="1">
    <citation type="submission" date="2021-07" db="EMBL/GenBank/DDBJ databases">
        <title>Whole genome sequencing of carbapenem-resistant Pseudomonas spp. isolated in Japan.</title>
        <authorList>
            <person name="Suzuki M."/>
            <person name="Maehana S."/>
            <person name="Kitasato H."/>
        </authorList>
    </citation>
    <scope>NUCLEOTIDE SEQUENCE</scope>
    <source>
        <strain evidence="2">KAM435</strain>
        <strain evidence="3 5">KAM436</strain>
    </source>
</reference>
<evidence type="ECO:0000313" key="2">
    <source>
        <dbReference type="EMBL" id="GIZ87605.1"/>
    </source>
</evidence>
<dbReference type="RefSeq" id="WP_239068309.1">
    <property type="nucleotide sequence ID" value="NZ_AP024354.1"/>
</dbReference>
<evidence type="ECO:0000313" key="5">
    <source>
        <dbReference type="Proteomes" id="UP000887228"/>
    </source>
</evidence>
<comment type="caution">
    <text evidence="4">The sequence shown here is derived from an EMBL/GenBank/DDBJ whole genome shotgun (WGS) entry which is preliminary data.</text>
</comment>
<reference evidence="4" key="2">
    <citation type="submission" date="2022-09" db="EMBL/GenBank/DDBJ databases">
        <title>Intensive care unit water sources are persistently colonized with multi-drug resistant bacteria and are the site of extensive horizontal gene transfer of antibiotic resistance genes.</title>
        <authorList>
            <person name="Diorio-Toth L."/>
        </authorList>
    </citation>
    <scope>NUCLEOTIDE SEQUENCE</scope>
    <source>
        <strain evidence="4">GD03990</strain>
    </source>
</reference>
<gene>
    <name evidence="2" type="ORF">KAM435_09320</name>
    <name evidence="3" type="ORF">KAM436_05560</name>
    <name evidence="4" type="ORF">N5C05_05250</name>
</gene>
<dbReference type="EMBL" id="BPMS01000002">
    <property type="protein sequence ID" value="GIZ87605.1"/>
    <property type="molecule type" value="Genomic_DNA"/>
</dbReference>
<dbReference type="Proteomes" id="UP000887212">
    <property type="component" value="Unassembled WGS sequence"/>
</dbReference>
<protein>
    <submittedName>
        <fullName evidence="4">Pilus assembly protein MshP</fullName>
    </submittedName>
</protein>
<dbReference type="AlphaFoldDB" id="A0AA42SRR9"/>